<organism evidence="2 3">
    <name type="scientific">Burkholderia vietnamiensis (strain G4 / LMG 22486)</name>
    <name type="common">Burkholderia cepacia (strain R1808)</name>
    <dbReference type="NCBI Taxonomy" id="269482"/>
    <lineage>
        <taxon>Bacteria</taxon>
        <taxon>Pseudomonadati</taxon>
        <taxon>Pseudomonadota</taxon>
        <taxon>Betaproteobacteria</taxon>
        <taxon>Burkholderiales</taxon>
        <taxon>Burkholderiaceae</taxon>
        <taxon>Burkholderia</taxon>
        <taxon>Burkholderia cepacia complex</taxon>
    </lineage>
</organism>
<geneLocation type="plasmid" evidence="2 3">
    <name>pBVIE05</name>
</geneLocation>
<reference evidence="2 3" key="1">
    <citation type="submission" date="2007-03" db="EMBL/GenBank/DDBJ databases">
        <title>Complete sequence of plasmid pBVIE05 of Burkholderia vietnamiensis G4.</title>
        <authorList>
            <consortium name="US DOE Joint Genome Institute"/>
            <person name="Copeland A."/>
            <person name="Lucas S."/>
            <person name="Lapidus A."/>
            <person name="Barry K."/>
            <person name="Detter J.C."/>
            <person name="Glavina del Rio T."/>
            <person name="Hammon N."/>
            <person name="Israni S."/>
            <person name="Dalin E."/>
            <person name="Tice H."/>
            <person name="Pitluck S."/>
            <person name="Chain P."/>
            <person name="Malfatti S."/>
            <person name="Shin M."/>
            <person name="Vergez L."/>
            <person name="Schmutz J."/>
            <person name="Larimer F."/>
            <person name="Land M."/>
            <person name="Hauser L."/>
            <person name="Kyrpides N."/>
            <person name="Tiedje J."/>
            <person name="Richardson P."/>
        </authorList>
    </citation>
    <scope>NUCLEOTIDE SEQUENCE [LARGE SCALE GENOMIC DNA]</scope>
    <source>
        <strain evidence="3">G4 / LMG 22486</strain>
        <plasmid evidence="2 3">pBVIE05</plasmid>
    </source>
</reference>
<evidence type="ECO:0000313" key="3">
    <source>
        <dbReference type="Proteomes" id="UP000002287"/>
    </source>
</evidence>
<gene>
    <name evidence="2" type="ordered locus">Bcep1808_7697</name>
</gene>
<protein>
    <submittedName>
        <fullName evidence="2">Uncharacterized protein</fullName>
    </submittedName>
</protein>
<dbReference type="EMBL" id="CP000621">
    <property type="protein sequence ID" value="ABO60567.1"/>
    <property type="molecule type" value="Genomic_DNA"/>
</dbReference>
<name>A4JWB4_BURVG</name>
<dbReference type="AlphaFoldDB" id="A4JWB4"/>
<accession>A4JWB4</accession>
<keyword evidence="2" id="KW-0614">Plasmid</keyword>
<dbReference type="Proteomes" id="UP000002287">
    <property type="component" value="Plasmid pBVIE05"/>
</dbReference>
<evidence type="ECO:0000313" key="2">
    <source>
        <dbReference type="EMBL" id="ABO60567.1"/>
    </source>
</evidence>
<dbReference type="KEGG" id="bvi:Bcep1808_7697"/>
<dbReference type="HOGENOM" id="CLU_2286247_0_0_4"/>
<keyword evidence="1" id="KW-0175">Coiled coil</keyword>
<feature type="coiled-coil region" evidence="1">
    <location>
        <begin position="20"/>
        <end position="54"/>
    </location>
</feature>
<evidence type="ECO:0000256" key="1">
    <source>
        <dbReference type="SAM" id="Coils"/>
    </source>
</evidence>
<sequence>MSGRPNKEGIAGVLAHVRRANALREEQADLEQAVKAAEERLKTVREQIGKADALKLKAMAQMDVLHSGNFGFEQRLTAFLGELIRQAEQKDVAVANKGEAE</sequence>
<proteinExistence type="predicted"/>